<evidence type="ECO:0000259" key="8">
    <source>
        <dbReference type="Pfam" id="PF02687"/>
    </source>
</evidence>
<dbReference type="RefSeq" id="WP_345973627.1">
    <property type="nucleotide sequence ID" value="NZ_CP147920.1"/>
</dbReference>
<gene>
    <name evidence="10" type="ORF">WCY31_05775</name>
</gene>
<evidence type="ECO:0000256" key="4">
    <source>
        <dbReference type="ARBA" id="ARBA00022692"/>
    </source>
</evidence>
<evidence type="ECO:0000256" key="1">
    <source>
        <dbReference type="ARBA" id="ARBA00004651"/>
    </source>
</evidence>
<dbReference type="EMBL" id="CP147920">
    <property type="protein sequence ID" value="XAU16215.1"/>
    <property type="molecule type" value="Genomic_DNA"/>
</dbReference>
<proteinExistence type="inferred from homology"/>
<comment type="subcellular location">
    <subcellularLocation>
        <location evidence="1">Cell membrane</location>
        <topology evidence="1">Multi-pass membrane protein</topology>
    </subcellularLocation>
</comment>
<keyword evidence="11" id="KW-1185">Reference proteome</keyword>
<keyword evidence="4 7" id="KW-0812">Transmembrane</keyword>
<keyword evidence="3" id="KW-1003">Cell membrane</keyword>
<evidence type="ECO:0000256" key="7">
    <source>
        <dbReference type="SAM" id="Phobius"/>
    </source>
</evidence>
<feature type="transmembrane region" description="Helical" evidence="7">
    <location>
        <begin position="314"/>
        <end position="341"/>
    </location>
</feature>
<dbReference type="Pfam" id="PF02687">
    <property type="entry name" value="FtsX"/>
    <property type="match status" value="1"/>
</dbReference>
<sequence length="402" mass="44693">MKKQRGLTNYLLRRFLRFDREQPFIFLSAMLAFLGIMLGVMVLIIAMALMNGFDNEFKKKLTIMNYPLTIVPRFYGSVNSELLMRLEQEFPQLKFSPYVAASVIARSGSQLEGGYLFGVDFKAEREVNPVVAKGLETLPEGNFKVLVGEALLEAFALGEGDRLMYIFTQIEPGGLAVTPKLKRFVIAGSFDSGLSAYDKAYSYTDLHSLQTIMHLPDNVYDGIHIMTDDPQKVIEEVRSVLPEGVRIKGWWEDNVNFFAALELEKRSLFIVLMLIILIAAVNIISSLLMTVMNRRSEIALLISLGASPAQIKKLFLKLGVVIGIGGIATGAILGLSGVWVLQTFDIITLPKHVYPTARLALDLSWQDFVSILGGAFAIVVLSSWYPAKKASEVDVLTVLRNE</sequence>
<evidence type="ECO:0000256" key="5">
    <source>
        <dbReference type="ARBA" id="ARBA00022989"/>
    </source>
</evidence>
<dbReference type="PANTHER" id="PTHR30489:SF0">
    <property type="entry name" value="LIPOPROTEIN-RELEASING SYSTEM TRANSMEMBRANE PROTEIN LOLE"/>
    <property type="match status" value="1"/>
</dbReference>
<keyword evidence="6 7" id="KW-0472">Membrane</keyword>
<evidence type="ECO:0000256" key="6">
    <source>
        <dbReference type="ARBA" id="ARBA00023136"/>
    </source>
</evidence>
<evidence type="ECO:0000259" key="9">
    <source>
        <dbReference type="Pfam" id="PF12704"/>
    </source>
</evidence>
<feature type="transmembrane region" description="Helical" evidence="7">
    <location>
        <begin position="24"/>
        <end position="50"/>
    </location>
</feature>
<organism evidence="10 11">
    <name type="scientific">Sulfurimonas diazotrophicus</name>
    <dbReference type="NCBI Taxonomy" id="3131939"/>
    <lineage>
        <taxon>Bacteria</taxon>
        <taxon>Pseudomonadati</taxon>
        <taxon>Campylobacterota</taxon>
        <taxon>Epsilonproteobacteria</taxon>
        <taxon>Campylobacterales</taxon>
        <taxon>Sulfurimonadaceae</taxon>
        <taxon>Sulfurimonas</taxon>
    </lineage>
</organism>
<name>A0ABZ3HCF6_9BACT</name>
<evidence type="ECO:0000256" key="3">
    <source>
        <dbReference type="ARBA" id="ARBA00022475"/>
    </source>
</evidence>
<feature type="transmembrane region" description="Helical" evidence="7">
    <location>
        <begin position="268"/>
        <end position="293"/>
    </location>
</feature>
<dbReference type="Proteomes" id="UP001447842">
    <property type="component" value="Chromosome"/>
</dbReference>
<accession>A0ABZ3HCF6</accession>
<dbReference type="InterPro" id="IPR051447">
    <property type="entry name" value="Lipoprotein-release_system"/>
</dbReference>
<evidence type="ECO:0000313" key="10">
    <source>
        <dbReference type="EMBL" id="XAU16215.1"/>
    </source>
</evidence>
<protein>
    <submittedName>
        <fullName evidence="10">ABC transporter permease</fullName>
    </submittedName>
</protein>
<comment type="similarity">
    <text evidence="2">Belongs to the ABC-4 integral membrane protein family. LolC/E subfamily.</text>
</comment>
<feature type="domain" description="MacB-like periplasmic core" evidence="9">
    <location>
        <begin position="30"/>
        <end position="232"/>
    </location>
</feature>
<keyword evidence="5 7" id="KW-1133">Transmembrane helix</keyword>
<feature type="transmembrane region" description="Helical" evidence="7">
    <location>
        <begin position="368"/>
        <end position="387"/>
    </location>
</feature>
<evidence type="ECO:0000256" key="2">
    <source>
        <dbReference type="ARBA" id="ARBA00005236"/>
    </source>
</evidence>
<reference evidence="10 11" key="1">
    <citation type="submission" date="2024-03" db="EMBL/GenBank/DDBJ databases">
        <title>Sulfurimonas sp. HSL3-1.</title>
        <authorList>
            <person name="Wang S."/>
        </authorList>
    </citation>
    <scope>NUCLEOTIDE SEQUENCE [LARGE SCALE GENOMIC DNA]</scope>
    <source>
        <strain evidence="10 11">HSL3-1</strain>
    </source>
</reference>
<feature type="domain" description="ABC3 transporter permease C-terminal" evidence="8">
    <location>
        <begin position="270"/>
        <end position="391"/>
    </location>
</feature>
<evidence type="ECO:0000313" key="11">
    <source>
        <dbReference type="Proteomes" id="UP001447842"/>
    </source>
</evidence>
<dbReference type="Pfam" id="PF12704">
    <property type="entry name" value="MacB_PCD"/>
    <property type="match status" value="1"/>
</dbReference>
<dbReference type="InterPro" id="IPR003838">
    <property type="entry name" value="ABC3_permease_C"/>
</dbReference>
<dbReference type="InterPro" id="IPR025857">
    <property type="entry name" value="MacB_PCD"/>
</dbReference>
<dbReference type="PANTHER" id="PTHR30489">
    <property type="entry name" value="LIPOPROTEIN-RELEASING SYSTEM TRANSMEMBRANE PROTEIN LOLE"/>
    <property type="match status" value="1"/>
</dbReference>